<gene>
    <name evidence="2" type="ORF">S03H2_18460</name>
</gene>
<sequence length="70" mass="7865">MGFSIKDFLDGNKMYIGGAGAILVGVGHFMYDWYLGDIQSIEEYLTWIIIGWTIIGGKSALKKITYDLKK</sequence>
<organism evidence="2">
    <name type="scientific">marine sediment metagenome</name>
    <dbReference type="NCBI Taxonomy" id="412755"/>
    <lineage>
        <taxon>unclassified sequences</taxon>
        <taxon>metagenomes</taxon>
        <taxon>ecological metagenomes</taxon>
    </lineage>
</organism>
<dbReference type="EMBL" id="BARU01009581">
    <property type="protein sequence ID" value="GAH38900.1"/>
    <property type="molecule type" value="Genomic_DNA"/>
</dbReference>
<evidence type="ECO:0000256" key="1">
    <source>
        <dbReference type="SAM" id="Phobius"/>
    </source>
</evidence>
<keyword evidence="1" id="KW-0472">Membrane</keyword>
<protein>
    <submittedName>
        <fullName evidence="2">Uncharacterized protein</fullName>
    </submittedName>
</protein>
<proteinExistence type="predicted"/>
<reference evidence="2" key="1">
    <citation type="journal article" date="2014" name="Front. Microbiol.">
        <title>High frequency of phylogenetically diverse reductive dehalogenase-homologous genes in deep subseafloor sedimentary metagenomes.</title>
        <authorList>
            <person name="Kawai M."/>
            <person name="Futagami T."/>
            <person name="Toyoda A."/>
            <person name="Takaki Y."/>
            <person name="Nishi S."/>
            <person name="Hori S."/>
            <person name="Arai W."/>
            <person name="Tsubouchi T."/>
            <person name="Morono Y."/>
            <person name="Uchiyama I."/>
            <person name="Ito T."/>
            <person name="Fujiyama A."/>
            <person name="Inagaki F."/>
            <person name="Takami H."/>
        </authorList>
    </citation>
    <scope>NUCLEOTIDE SEQUENCE</scope>
    <source>
        <strain evidence="2">Expedition CK06-06</strain>
    </source>
</reference>
<dbReference type="AlphaFoldDB" id="X1G268"/>
<keyword evidence="1" id="KW-0812">Transmembrane</keyword>
<name>X1G268_9ZZZZ</name>
<feature type="transmembrane region" description="Helical" evidence="1">
    <location>
        <begin position="12"/>
        <end position="31"/>
    </location>
</feature>
<evidence type="ECO:0000313" key="2">
    <source>
        <dbReference type="EMBL" id="GAH38900.1"/>
    </source>
</evidence>
<keyword evidence="1" id="KW-1133">Transmembrane helix</keyword>
<comment type="caution">
    <text evidence="2">The sequence shown here is derived from an EMBL/GenBank/DDBJ whole genome shotgun (WGS) entry which is preliminary data.</text>
</comment>
<accession>X1G268</accession>
<feature type="transmembrane region" description="Helical" evidence="1">
    <location>
        <begin position="43"/>
        <end position="61"/>
    </location>
</feature>